<gene>
    <name evidence="4" type="ORF">HMPREF9629_00696</name>
</gene>
<dbReference type="PATRIC" id="fig|796937.3.peg.1931"/>
<dbReference type="RefSeq" id="WP_009524932.1">
    <property type="nucleotide sequence ID" value="NZ_JH414548.1"/>
</dbReference>
<dbReference type="Proteomes" id="UP000006437">
    <property type="component" value="Unassembled WGS sequence"/>
</dbReference>
<keyword evidence="1" id="KW-0378">Hydrolase</keyword>
<dbReference type="PANTHER" id="PTHR46609:SF6">
    <property type="entry name" value="EXONUCLEASE, PHAGE-TYPE_RECB, C-TERMINAL DOMAIN-CONTAINING PROTEIN-RELATED"/>
    <property type="match status" value="1"/>
</dbReference>
<dbReference type="EMBL" id="AFZE01000056">
    <property type="protein sequence ID" value="EHL11159.1"/>
    <property type="molecule type" value="Genomic_DNA"/>
</dbReference>
<dbReference type="InterPro" id="IPR011335">
    <property type="entry name" value="Restrct_endonuc-II-like"/>
</dbReference>
<dbReference type="BioCyc" id="EBAC796937-HMP:GMGH-698-MONOMER"/>
<dbReference type="InterPro" id="IPR019080">
    <property type="entry name" value="YqaJ_viral_recombinase"/>
</dbReference>
<proteinExistence type="predicted"/>
<dbReference type="Gene3D" id="3.90.320.10">
    <property type="match status" value="1"/>
</dbReference>
<dbReference type="SUPFAM" id="SSF52980">
    <property type="entry name" value="Restriction endonuclease-like"/>
    <property type="match status" value="1"/>
</dbReference>
<name>G9X2T9_9FIRM</name>
<dbReference type="Pfam" id="PF09588">
    <property type="entry name" value="YqaJ"/>
    <property type="match status" value="1"/>
</dbReference>
<evidence type="ECO:0000256" key="2">
    <source>
        <dbReference type="SAM" id="Coils"/>
    </source>
</evidence>
<dbReference type="AlphaFoldDB" id="G9X2T9"/>
<comment type="caution">
    <text evidence="4">The sequence shown here is derived from an EMBL/GenBank/DDBJ whole genome shotgun (WGS) entry which is preliminary data.</text>
</comment>
<dbReference type="InterPro" id="IPR051703">
    <property type="entry name" value="NF-kappa-B_Signaling_Reg"/>
</dbReference>
<feature type="domain" description="YqaJ viral recombinase" evidence="3">
    <location>
        <begin position="19"/>
        <end position="153"/>
    </location>
</feature>
<dbReference type="NCBIfam" id="TIGR03033">
    <property type="entry name" value="phage_rel_nuc"/>
    <property type="match status" value="1"/>
</dbReference>
<evidence type="ECO:0000256" key="1">
    <source>
        <dbReference type="ARBA" id="ARBA00022801"/>
    </source>
</evidence>
<feature type="coiled-coil region" evidence="2">
    <location>
        <begin position="236"/>
        <end position="263"/>
    </location>
</feature>
<reference evidence="4 5" key="1">
    <citation type="submission" date="2011-08" db="EMBL/GenBank/DDBJ databases">
        <title>The Genome Sequence of Eubacteriaceae bacterium ACC19a.</title>
        <authorList>
            <consortium name="The Broad Institute Genome Sequencing Platform"/>
            <person name="Earl A."/>
            <person name="Ward D."/>
            <person name="Feldgarden M."/>
            <person name="Gevers D."/>
            <person name="Sizova M."/>
            <person name="Hazen A."/>
            <person name="Epstein S."/>
            <person name="Young S.K."/>
            <person name="Zeng Q."/>
            <person name="Gargeya S."/>
            <person name="Fitzgerald M."/>
            <person name="Haas B."/>
            <person name="Abouelleil A."/>
            <person name="Alvarado L."/>
            <person name="Arachchi H.M."/>
            <person name="Berlin A."/>
            <person name="Brown A."/>
            <person name="Chapman S.B."/>
            <person name="Chen Z."/>
            <person name="Dunbar C."/>
            <person name="Freedman E."/>
            <person name="Gearin G."/>
            <person name="Gellesch M."/>
            <person name="Goldberg J."/>
            <person name="Griggs A."/>
            <person name="Gujja S."/>
            <person name="Heiman D."/>
            <person name="Howarth C."/>
            <person name="Larson L."/>
            <person name="Lui A."/>
            <person name="MacDonald P.J.P."/>
            <person name="Montmayeur A."/>
            <person name="Murphy C."/>
            <person name="Neiman D."/>
            <person name="Pearson M."/>
            <person name="Priest M."/>
            <person name="Roberts A."/>
            <person name="Saif S."/>
            <person name="Shea T."/>
            <person name="Shenoy N."/>
            <person name="Sisk P."/>
            <person name="Stolte C."/>
            <person name="Sykes S."/>
            <person name="Wortman J."/>
            <person name="Nusbaum C."/>
            <person name="Birren B."/>
        </authorList>
    </citation>
    <scope>NUCLEOTIDE SEQUENCE [LARGE SCALE GENOMIC DNA]</scope>
    <source>
        <strain evidence="4 5">ACC19a</strain>
    </source>
</reference>
<dbReference type="InterPro" id="IPR011604">
    <property type="entry name" value="PDDEXK-like_dom_sf"/>
</dbReference>
<dbReference type="HOGENOM" id="CLU_049574_1_1_9"/>
<sequence length="314" mass="36477">MKFLDATIIQSTNDMSHKDWLMARKNYIGGSESSAIIGINPFRSSIDVYMDKITDEIIENKSYRMELGNKLEDFVAREFMEKTGKKVRNVNAILGNEKYPYMSANIDRAIVGEKSILECKVTNSFAIKEWEDDKVPPYYEIQVQHYMAITGAEKAYIAALIGNSDFAIKEIVRDDELIEMIVKANNYFWTENVQKKILPSPDGTSMYDEVLKEKYKYSKENQIILQSSNDERIQNILDIKEQIDVLETEKKKLEQEVKSELGENESGICNKFQVNWKGYVTNRIDTTNLKKEMPEVYKKYCKESYSRKFTIKAI</sequence>
<evidence type="ECO:0000313" key="5">
    <source>
        <dbReference type="Proteomes" id="UP000006437"/>
    </source>
</evidence>
<dbReference type="InterPro" id="IPR017482">
    <property type="entry name" value="Lambda-type_endonuclease"/>
</dbReference>
<protein>
    <recommendedName>
        <fullName evidence="3">YqaJ viral recombinase domain-containing protein</fullName>
    </recommendedName>
</protein>
<dbReference type="GO" id="GO:0016787">
    <property type="term" value="F:hydrolase activity"/>
    <property type="evidence" value="ECO:0007669"/>
    <property type="project" value="UniProtKB-KW"/>
</dbReference>
<accession>G9X2T9</accession>
<keyword evidence="2" id="KW-0175">Coiled coil</keyword>
<dbReference type="PANTHER" id="PTHR46609">
    <property type="entry name" value="EXONUCLEASE, PHAGE-TYPE/RECB, C-TERMINAL DOMAIN-CONTAINING PROTEIN"/>
    <property type="match status" value="1"/>
</dbReference>
<evidence type="ECO:0000259" key="3">
    <source>
        <dbReference type="Pfam" id="PF09588"/>
    </source>
</evidence>
<evidence type="ECO:0000313" key="4">
    <source>
        <dbReference type="EMBL" id="EHL11159.1"/>
    </source>
</evidence>
<organism evidence="4 5">
    <name type="scientific">Peptoanaerobacter stomatis</name>
    <dbReference type="NCBI Taxonomy" id="796937"/>
    <lineage>
        <taxon>Bacteria</taxon>
        <taxon>Bacillati</taxon>
        <taxon>Bacillota</taxon>
        <taxon>Clostridia</taxon>
        <taxon>Peptostreptococcales</taxon>
        <taxon>Filifactoraceae</taxon>
        <taxon>Peptoanaerobacter</taxon>
    </lineage>
</organism>